<dbReference type="SUPFAM" id="SSF88713">
    <property type="entry name" value="Glycoside hydrolase/deacetylase"/>
    <property type="match status" value="1"/>
</dbReference>
<feature type="signal peptide" evidence="1">
    <location>
        <begin position="1"/>
        <end position="18"/>
    </location>
</feature>
<keyword evidence="1" id="KW-0732">Signal</keyword>
<evidence type="ECO:0000259" key="2">
    <source>
        <dbReference type="PROSITE" id="PS51677"/>
    </source>
</evidence>
<dbReference type="PANTHER" id="PTHR10587">
    <property type="entry name" value="GLYCOSYL TRANSFERASE-RELATED"/>
    <property type="match status" value="1"/>
</dbReference>
<keyword evidence="4" id="KW-1185">Reference proteome</keyword>
<dbReference type="RefSeq" id="WP_073154734.1">
    <property type="nucleotide sequence ID" value="NZ_FQVL01000005.1"/>
</dbReference>
<dbReference type="AlphaFoldDB" id="A0A1M4XQN3"/>
<dbReference type="EMBL" id="FQVL01000005">
    <property type="protein sequence ID" value="SHE95542.1"/>
    <property type="molecule type" value="Genomic_DNA"/>
</dbReference>
<accession>A0A1M4XQN3</accession>
<dbReference type="CDD" id="cd10955">
    <property type="entry name" value="CE4_BH0857_like"/>
    <property type="match status" value="1"/>
</dbReference>
<feature type="domain" description="NodB homology" evidence="2">
    <location>
        <begin position="80"/>
        <end position="273"/>
    </location>
</feature>
<feature type="chain" id="PRO_5039626739" evidence="1">
    <location>
        <begin position="19"/>
        <end position="283"/>
    </location>
</feature>
<name>A0A1M4XQN3_9BACL</name>
<dbReference type="InterPro" id="IPR002509">
    <property type="entry name" value="NODB_dom"/>
</dbReference>
<dbReference type="OrthoDB" id="9784220at2"/>
<dbReference type="GO" id="GO:0016810">
    <property type="term" value="F:hydrolase activity, acting on carbon-nitrogen (but not peptide) bonds"/>
    <property type="evidence" value="ECO:0007669"/>
    <property type="project" value="InterPro"/>
</dbReference>
<dbReference type="STRING" id="112248.SAMN05444392_105116"/>
<dbReference type="InterPro" id="IPR011330">
    <property type="entry name" value="Glyco_hydro/deAcase_b/a-brl"/>
</dbReference>
<proteinExistence type="predicted"/>
<dbReference type="Gene3D" id="3.20.20.370">
    <property type="entry name" value="Glycoside hydrolase/deacetylase"/>
    <property type="match status" value="1"/>
</dbReference>
<reference evidence="3 4" key="1">
    <citation type="submission" date="2016-11" db="EMBL/GenBank/DDBJ databases">
        <authorList>
            <person name="Jaros S."/>
            <person name="Januszkiewicz K."/>
            <person name="Wedrychowicz H."/>
        </authorList>
    </citation>
    <scope>NUCLEOTIDE SEQUENCE [LARGE SCALE GENOMIC DNA]</scope>
    <source>
        <strain evidence="3 4">DSM 44666</strain>
    </source>
</reference>
<dbReference type="PROSITE" id="PS51257">
    <property type="entry name" value="PROKAR_LIPOPROTEIN"/>
    <property type="match status" value="1"/>
</dbReference>
<sequence length="283" mass="31820">MHHRQWLFLIILPLLLTAACSVTPVIKQVDASKVKKTTPKKETGQAPIDQKIIAQYQNQKPTAWGEHIPGVRERLQTKERVIALTFDACGGSKGSKYDKKLIEFLRKERIPATLFINRRWIDVDPQRFLQLAHDPLFEIENHGTEHRPLSINGHSAYGIKGTKNIKALLAEVEGNDKRIQELTGRSPHFFRSGTAFYDDIAVKVVQALGDQIVNFDILGDAGATLPKNEVKRALLKAKPGSIVILHMNQPNGDTAEGLQAALPELRQKGFRFVKLEQYPLVDR</sequence>
<evidence type="ECO:0000256" key="1">
    <source>
        <dbReference type="SAM" id="SignalP"/>
    </source>
</evidence>
<evidence type="ECO:0000313" key="3">
    <source>
        <dbReference type="EMBL" id="SHE95542.1"/>
    </source>
</evidence>
<dbReference type="PANTHER" id="PTHR10587:SF134">
    <property type="entry name" value="SECRETED PROTEIN"/>
    <property type="match status" value="1"/>
</dbReference>
<organism evidence="3 4">
    <name type="scientific">Seinonella peptonophila</name>
    <dbReference type="NCBI Taxonomy" id="112248"/>
    <lineage>
        <taxon>Bacteria</taxon>
        <taxon>Bacillati</taxon>
        <taxon>Bacillota</taxon>
        <taxon>Bacilli</taxon>
        <taxon>Bacillales</taxon>
        <taxon>Thermoactinomycetaceae</taxon>
        <taxon>Seinonella</taxon>
    </lineage>
</organism>
<evidence type="ECO:0000313" key="4">
    <source>
        <dbReference type="Proteomes" id="UP000184476"/>
    </source>
</evidence>
<gene>
    <name evidence="3" type="ORF">SAMN05444392_105116</name>
</gene>
<dbReference type="GO" id="GO:0005975">
    <property type="term" value="P:carbohydrate metabolic process"/>
    <property type="evidence" value="ECO:0007669"/>
    <property type="project" value="InterPro"/>
</dbReference>
<dbReference type="InterPro" id="IPR050248">
    <property type="entry name" value="Polysacc_deacetylase_ArnD"/>
</dbReference>
<protein>
    <submittedName>
        <fullName evidence="3">Peptidoglycan/xylan/chitin deacetylase, PgdA/CDA1 family</fullName>
    </submittedName>
</protein>
<dbReference type="PROSITE" id="PS51677">
    <property type="entry name" value="NODB"/>
    <property type="match status" value="1"/>
</dbReference>
<dbReference type="Proteomes" id="UP000184476">
    <property type="component" value="Unassembled WGS sequence"/>
</dbReference>
<dbReference type="Pfam" id="PF01522">
    <property type="entry name" value="Polysacc_deac_1"/>
    <property type="match status" value="1"/>
</dbReference>